<dbReference type="RefSeq" id="WP_187973453.1">
    <property type="nucleotide sequence ID" value="NZ_CP061159.1"/>
</dbReference>
<accession>A0A7H0RWU2</accession>
<protein>
    <submittedName>
        <fullName evidence="1">Uncharacterized protein</fullName>
    </submittedName>
</protein>
<gene>
    <name evidence="1" type="ORF">H9I51_20060</name>
</gene>
<organism evidence="1">
    <name type="scientific">Salmonella enterica</name>
    <name type="common">Salmonella choleraesuis</name>
    <dbReference type="NCBI Taxonomy" id="28901"/>
    <lineage>
        <taxon>Bacteria</taxon>
        <taxon>Pseudomonadati</taxon>
        <taxon>Pseudomonadota</taxon>
        <taxon>Gammaproteobacteria</taxon>
        <taxon>Enterobacterales</taxon>
        <taxon>Enterobacteriaceae</taxon>
        <taxon>Salmonella</taxon>
    </lineage>
</organism>
<dbReference type="AlphaFoldDB" id="A0A7H0RWU2"/>
<proteinExistence type="predicted"/>
<dbReference type="EMBL" id="CP061159">
    <property type="protein sequence ID" value="QNQ76295.1"/>
    <property type="molecule type" value="Genomic_DNA"/>
</dbReference>
<sequence>MSEDGFNKDDLSSTFARFTSKRSNIVYDESKLKLKKTEPMSLPSATSSLGGAVLSGVASAVVAGSPKKIDDKEFRKDRPWLWFSWERREDFE</sequence>
<evidence type="ECO:0000313" key="1">
    <source>
        <dbReference type="EMBL" id="QNQ76295.1"/>
    </source>
</evidence>
<reference evidence="1" key="1">
    <citation type="submission" date="2020-09" db="EMBL/GenBank/DDBJ databases">
        <title>Complete genome sequence of Salmonella enterica strain K_SA184, multidrug resistance bacterium isolated from lamb (Ovis aries).</title>
        <authorList>
            <person name="Kim H.B."/>
        </authorList>
    </citation>
    <scope>NUCLEOTIDE SEQUENCE</scope>
    <source>
        <strain evidence="1">K_SA184</strain>
    </source>
</reference>
<name>A0A7H0RWU2_SALER</name>